<proteinExistence type="predicted"/>
<dbReference type="AlphaFoldDB" id="A0A1D1V4I9"/>
<gene>
    <name evidence="1" type="primary">RvY_06316</name>
    <name evidence="1" type="synonym">RvY_06316.3</name>
    <name evidence="1" type="ORF">RvY_06316-3</name>
</gene>
<evidence type="ECO:0000313" key="1">
    <source>
        <dbReference type="EMBL" id="GAU94567.1"/>
    </source>
</evidence>
<keyword evidence="2" id="KW-1185">Reference proteome</keyword>
<comment type="caution">
    <text evidence="1">The sequence shown here is derived from an EMBL/GenBank/DDBJ whole genome shotgun (WGS) entry which is preliminary data.</text>
</comment>
<protein>
    <submittedName>
        <fullName evidence="1">Uncharacterized protein</fullName>
    </submittedName>
</protein>
<evidence type="ECO:0000313" key="2">
    <source>
        <dbReference type="Proteomes" id="UP000186922"/>
    </source>
</evidence>
<dbReference type="Proteomes" id="UP000186922">
    <property type="component" value="Unassembled WGS sequence"/>
</dbReference>
<accession>A0A1D1V4I9</accession>
<organism evidence="1 2">
    <name type="scientific">Ramazzottius varieornatus</name>
    <name type="common">Water bear</name>
    <name type="synonym">Tardigrade</name>
    <dbReference type="NCBI Taxonomy" id="947166"/>
    <lineage>
        <taxon>Eukaryota</taxon>
        <taxon>Metazoa</taxon>
        <taxon>Ecdysozoa</taxon>
        <taxon>Tardigrada</taxon>
        <taxon>Eutardigrada</taxon>
        <taxon>Parachela</taxon>
        <taxon>Hypsibioidea</taxon>
        <taxon>Ramazzottiidae</taxon>
        <taxon>Ramazzottius</taxon>
    </lineage>
</organism>
<name>A0A1D1V4I9_RAMVA</name>
<sequence>MVCEFFRRYINFLLRYNWTSHIHLTIDLDSPSGFVIFGKAVHAALVVRFAEMQITLKFTESRSEHFDIPALLKHISSSSRSKPFAGTDLCHERSIPTNRSELDFVFPSCGFVRFGCGTSQNYGTPQNVLNFHNTSKNQIAPIYRFRPIRST</sequence>
<dbReference type="EMBL" id="BDGG01000002">
    <property type="protein sequence ID" value="GAU94567.1"/>
    <property type="molecule type" value="Genomic_DNA"/>
</dbReference>
<reference evidence="1 2" key="1">
    <citation type="journal article" date="2016" name="Nat. Commun.">
        <title>Extremotolerant tardigrade genome and improved radiotolerance of human cultured cells by tardigrade-unique protein.</title>
        <authorList>
            <person name="Hashimoto T."/>
            <person name="Horikawa D.D."/>
            <person name="Saito Y."/>
            <person name="Kuwahara H."/>
            <person name="Kozuka-Hata H."/>
            <person name="Shin-I T."/>
            <person name="Minakuchi Y."/>
            <person name="Ohishi K."/>
            <person name="Motoyama A."/>
            <person name="Aizu T."/>
            <person name="Enomoto A."/>
            <person name="Kondo K."/>
            <person name="Tanaka S."/>
            <person name="Hara Y."/>
            <person name="Koshikawa S."/>
            <person name="Sagara H."/>
            <person name="Miura T."/>
            <person name="Yokobori S."/>
            <person name="Miyagawa K."/>
            <person name="Suzuki Y."/>
            <person name="Kubo T."/>
            <person name="Oyama M."/>
            <person name="Kohara Y."/>
            <person name="Fujiyama A."/>
            <person name="Arakawa K."/>
            <person name="Katayama T."/>
            <person name="Toyoda A."/>
            <person name="Kunieda T."/>
        </authorList>
    </citation>
    <scope>NUCLEOTIDE SEQUENCE [LARGE SCALE GENOMIC DNA]</scope>
    <source>
        <strain evidence="1 2">YOKOZUNA-1</strain>
    </source>
</reference>